<evidence type="ECO:0000313" key="1">
    <source>
        <dbReference type="EMBL" id="MBY5958612.1"/>
    </source>
</evidence>
<name>A0A953HN01_9BACT</name>
<sequence>MVHLITGNTGAGKTTYAYQLKKSTNGVVFSIDQWNSTLFLMDKKPEDGLEWFLERIERAEKMIMNLVKQLEKTSTDSILDLGFSKLAHRDKFRNFAQSNGFEITIHFLDIPRDIRLKRVLERNEEQGDTFEFEVKKEDFDFMEDWFEKPTVEELAGGITIQE</sequence>
<dbReference type="RefSeq" id="WP_222580146.1">
    <property type="nucleotide sequence ID" value="NZ_JAHVHU010000009.1"/>
</dbReference>
<evidence type="ECO:0000313" key="2">
    <source>
        <dbReference type="Proteomes" id="UP000753961"/>
    </source>
</evidence>
<protein>
    <submittedName>
        <fullName evidence="1">ATP-binding protein</fullName>
    </submittedName>
</protein>
<dbReference type="Proteomes" id="UP000753961">
    <property type="component" value="Unassembled WGS sequence"/>
</dbReference>
<reference evidence="1" key="1">
    <citation type="submission" date="2021-06" db="EMBL/GenBank/DDBJ databases">
        <title>44 bacteria genomes isolated from Dapeng, Shenzhen.</title>
        <authorList>
            <person name="Zheng W."/>
            <person name="Yu S."/>
            <person name="Huang Y."/>
        </authorList>
    </citation>
    <scope>NUCLEOTIDE SEQUENCE</scope>
    <source>
        <strain evidence="1">DP5N28-2</strain>
    </source>
</reference>
<dbReference type="GO" id="GO:0005524">
    <property type="term" value="F:ATP binding"/>
    <property type="evidence" value="ECO:0007669"/>
    <property type="project" value="UniProtKB-KW"/>
</dbReference>
<dbReference type="Pfam" id="PF13671">
    <property type="entry name" value="AAA_33"/>
    <property type="match status" value="1"/>
</dbReference>
<keyword evidence="1" id="KW-0067">ATP-binding</keyword>
<keyword evidence="1" id="KW-0547">Nucleotide-binding</keyword>
<comment type="caution">
    <text evidence="1">The sequence shown here is derived from an EMBL/GenBank/DDBJ whole genome shotgun (WGS) entry which is preliminary data.</text>
</comment>
<dbReference type="InterPro" id="IPR027417">
    <property type="entry name" value="P-loop_NTPase"/>
</dbReference>
<proteinExistence type="predicted"/>
<accession>A0A953HN01</accession>
<dbReference type="Gene3D" id="3.40.50.300">
    <property type="entry name" value="P-loop containing nucleotide triphosphate hydrolases"/>
    <property type="match status" value="1"/>
</dbReference>
<organism evidence="1 2">
    <name type="scientific">Membranihabitans marinus</name>
    <dbReference type="NCBI Taxonomy" id="1227546"/>
    <lineage>
        <taxon>Bacteria</taxon>
        <taxon>Pseudomonadati</taxon>
        <taxon>Bacteroidota</taxon>
        <taxon>Saprospiria</taxon>
        <taxon>Saprospirales</taxon>
        <taxon>Saprospiraceae</taxon>
        <taxon>Membranihabitans</taxon>
    </lineage>
</organism>
<dbReference type="SUPFAM" id="SSF52540">
    <property type="entry name" value="P-loop containing nucleoside triphosphate hydrolases"/>
    <property type="match status" value="1"/>
</dbReference>
<dbReference type="EMBL" id="JAHVHU010000009">
    <property type="protein sequence ID" value="MBY5958612.1"/>
    <property type="molecule type" value="Genomic_DNA"/>
</dbReference>
<gene>
    <name evidence="1" type="ORF">KUV50_10740</name>
</gene>
<dbReference type="AlphaFoldDB" id="A0A953HN01"/>
<keyword evidence="2" id="KW-1185">Reference proteome</keyword>